<dbReference type="PROSITE" id="PS51192">
    <property type="entry name" value="HELICASE_ATP_BIND_1"/>
    <property type="match status" value="1"/>
</dbReference>
<evidence type="ECO:0000256" key="4">
    <source>
        <dbReference type="ARBA" id="ARBA00022806"/>
    </source>
</evidence>
<comment type="subcellular location">
    <subcellularLocation>
        <location evidence="1">Nucleus</location>
    </subcellularLocation>
</comment>
<feature type="domain" description="Helicase ATP-binding" evidence="8">
    <location>
        <begin position="769"/>
        <end position="970"/>
    </location>
</feature>
<evidence type="ECO:0000256" key="3">
    <source>
        <dbReference type="ARBA" id="ARBA00022801"/>
    </source>
</evidence>
<proteinExistence type="predicted"/>
<dbReference type="CDD" id="cd18793">
    <property type="entry name" value="SF2_C_SNF"/>
    <property type="match status" value="1"/>
</dbReference>
<evidence type="ECO:0000313" key="11">
    <source>
        <dbReference type="Proteomes" id="UP001141806"/>
    </source>
</evidence>
<dbReference type="InterPro" id="IPR027417">
    <property type="entry name" value="P-loop_NTPase"/>
</dbReference>
<keyword evidence="4" id="KW-0347">Helicase</keyword>
<evidence type="ECO:0000259" key="8">
    <source>
        <dbReference type="PROSITE" id="PS51192"/>
    </source>
</evidence>
<dbReference type="InterPro" id="IPR038718">
    <property type="entry name" value="SNF2-like_sf"/>
</dbReference>
<dbReference type="InterPro" id="IPR001650">
    <property type="entry name" value="Helicase_C-like"/>
</dbReference>
<dbReference type="Gene3D" id="3.40.50.300">
    <property type="entry name" value="P-loop containing nucleotide triphosphate hydrolases"/>
    <property type="match status" value="1"/>
</dbReference>
<evidence type="ECO:0000256" key="6">
    <source>
        <dbReference type="ARBA" id="ARBA00023242"/>
    </source>
</evidence>
<feature type="domain" description="Helicase C-terminal" evidence="9">
    <location>
        <begin position="1133"/>
        <end position="1297"/>
    </location>
</feature>
<dbReference type="GO" id="GO:0080188">
    <property type="term" value="P:gene silencing by siRNA-directed DNA methylation"/>
    <property type="evidence" value="ECO:0007669"/>
    <property type="project" value="InterPro"/>
</dbReference>
<dbReference type="EMBL" id="JAMYWD010000002">
    <property type="protein sequence ID" value="KAJ4978063.1"/>
    <property type="molecule type" value="Genomic_DNA"/>
</dbReference>
<dbReference type="SUPFAM" id="SSF52540">
    <property type="entry name" value="P-loop containing nucleoside triphosphate hydrolases"/>
    <property type="match status" value="2"/>
</dbReference>
<dbReference type="PANTHER" id="PTHR45821">
    <property type="entry name" value="SNF2 DOMAIN-CONTAINING PROTEIN CLASSY 2-RELATED"/>
    <property type="match status" value="1"/>
</dbReference>
<keyword evidence="11" id="KW-1185">Reference proteome</keyword>
<keyword evidence="6" id="KW-0539">Nucleus</keyword>
<feature type="region of interest" description="Disordered" evidence="7">
    <location>
        <begin position="528"/>
        <end position="554"/>
    </location>
</feature>
<accession>A0A9Q0KWF9</accession>
<sequence>MAKRHLYHRKHPFDVHPFEAFSHGSWRTIEHVEIGEGRVAVEFENPGFGIDEEVFNGLLRIRSRKATLSDCTCFLRPGIDVCVILTDPTRDSDQEIPQLVRIDAKINSIERRPHESQRTCSCRFHVTFRTSHRPQGRGKGKLGKKIRDVGIDHIAIIQQLPRKPCEDGYYRWSYSQDCRFADEAKLFRGQFSSDVSWLLVLAILKKQKFYLRSVQNKIVYQILHGDDHDVCSSDPGNNVAINFQMDNRVTFTRTFNILDTFVSGNAIEAGPVNDLEEDDTLQVYDMELRRSKRQNVQPERFVSYKGFSNAKPSILQSETSDIDRSEENKTLSMILYEATYPNKILYPADNGHSMHSESFRWSINGEGGEIVEYSNGDKMVGDSKGYKRKKKYPVNQRKVKSRDSMSGGATRMENQILLLHHHEMDEVTAAAYDRPEEDKGLFTGVSHSSFSVYVSRKNKRKMKALISNCNVSNPSASSDITENPISKVARISSNHGPTHGSSTMGERTILEKRYMKMQGKRCRKMNLISTLPSSKRNSSGETSRRNASLSTSESKQMIERLMNKIESNGKRKYPHAVAQWESIRSMNCSNQRWRDKCKPVLNDQAENSELEVLWKEMELSMATVHFVGESQGSRLDTCDEFHKKSTKDDGHSCQHKFKLDEEIGLVCKLCSFVSTEIRDMSLPFLQTTSWIANKEPHDEGELRRAMAGHEDLDIFCNPGSSKEIPLSERNDNVWALIPEFRMKLHFHQKKAFEFLWKNIAGSLIPAEMEPGSKRTGGCVVSHSPGAGKTLLVIAFLVSHLKMFPGIRPLILAPKTTLYTWYKEMRKWDVSFPVYQIHVRANFRHEIHKYAVEESVGNRRPNQCDQHVIDCLEKIQKWHEHPSILLMGYTSFLALTRDGSKYEHRRCIGRILRQSPGILVLDEGHNPRSTRSKLRKALMKLKTDLRILLSGTLFQNNFNEYFNTLCLARPVFVYEVLRKLDPNVKSRKGRKRSNISMETLARRFFIEKIGKKIKSKVGDERNRGLSLLKELTNGFIDIYESGAQESLPGLQTYTLLMKSTIIQQEILTRLHNQEVEYKGYPLELELLITLGAIHPWLIKTVASIDKYFTFDELLDIEELRFDLKEGSKVKFVVSLVQKCIMKKEKVLIFAHNIAPIIQFVEIFEMIFGWKMGEEVLVLQGDQELYERGLVMDKFEEPEGPSKVLIASITACAEGISLTAASRVVLLDSEWNPSKTKQAIARAFRPGQERMVYVYQLLASGTLEEEKYNKTAWKEWVSIMIFNEGNMDDSSCKKVEKIDDEVLREIVEDQAKLFHKITKHEKFSNDLDRVNREDGYKDPKPMRTNHCEAASLVNEKKRGMQKTSGEYPRGHSDTCNKRKKGVVYSSSSSESLRNVIRLKSPDHEGKSNQAAHVTTTDIATPAATNVIYEDKSMQEVTCLEDILMPNDCNNNNKSGGGSDAICSTLDLGDKTSLQSPAINLIPTP</sequence>
<dbReference type="SMART" id="SM00487">
    <property type="entry name" value="DEXDc"/>
    <property type="match status" value="1"/>
</dbReference>
<evidence type="ECO:0000256" key="7">
    <source>
        <dbReference type="SAM" id="MobiDB-lite"/>
    </source>
</evidence>
<name>A0A9Q0KWF9_9MAGN</name>
<dbReference type="InterPro" id="IPR049730">
    <property type="entry name" value="SNF2/RAD54-like_C"/>
</dbReference>
<dbReference type="GO" id="GO:0004386">
    <property type="term" value="F:helicase activity"/>
    <property type="evidence" value="ECO:0007669"/>
    <property type="project" value="UniProtKB-KW"/>
</dbReference>
<dbReference type="InterPro" id="IPR000330">
    <property type="entry name" value="SNF2_N"/>
</dbReference>
<organism evidence="10 11">
    <name type="scientific">Protea cynaroides</name>
    <dbReference type="NCBI Taxonomy" id="273540"/>
    <lineage>
        <taxon>Eukaryota</taxon>
        <taxon>Viridiplantae</taxon>
        <taxon>Streptophyta</taxon>
        <taxon>Embryophyta</taxon>
        <taxon>Tracheophyta</taxon>
        <taxon>Spermatophyta</taxon>
        <taxon>Magnoliopsida</taxon>
        <taxon>Proteales</taxon>
        <taxon>Proteaceae</taxon>
        <taxon>Protea</taxon>
    </lineage>
</organism>
<evidence type="ECO:0000313" key="10">
    <source>
        <dbReference type="EMBL" id="KAJ4978063.1"/>
    </source>
</evidence>
<dbReference type="InterPro" id="IPR044567">
    <property type="entry name" value="CLSY/DRD1"/>
</dbReference>
<evidence type="ECO:0000256" key="5">
    <source>
        <dbReference type="ARBA" id="ARBA00022840"/>
    </source>
</evidence>
<protein>
    <submittedName>
        <fullName evidence="10">Uncharacterized protein</fullName>
    </submittedName>
</protein>
<dbReference type="PROSITE" id="PS51194">
    <property type="entry name" value="HELICASE_CTER"/>
    <property type="match status" value="1"/>
</dbReference>
<dbReference type="InterPro" id="IPR014001">
    <property type="entry name" value="Helicase_ATP-bd"/>
</dbReference>
<dbReference type="Gene3D" id="3.40.50.10810">
    <property type="entry name" value="Tandem AAA-ATPase domain"/>
    <property type="match status" value="1"/>
</dbReference>
<keyword evidence="3" id="KW-0378">Hydrolase</keyword>
<dbReference type="Pfam" id="PF00271">
    <property type="entry name" value="Helicase_C"/>
    <property type="match status" value="1"/>
</dbReference>
<dbReference type="PANTHER" id="PTHR45821:SF2">
    <property type="entry name" value="SNF2 DOMAIN-CONTAINING PROTEIN CLASSY 2"/>
    <property type="match status" value="1"/>
</dbReference>
<dbReference type="SMART" id="SM00490">
    <property type="entry name" value="HELICc"/>
    <property type="match status" value="1"/>
</dbReference>
<evidence type="ECO:0000259" key="9">
    <source>
        <dbReference type="PROSITE" id="PS51194"/>
    </source>
</evidence>
<keyword evidence="5" id="KW-0067">ATP-binding</keyword>
<comment type="caution">
    <text evidence="10">The sequence shown here is derived from an EMBL/GenBank/DDBJ whole genome shotgun (WGS) entry which is preliminary data.</text>
</comment>
<dbReference type="GO" id="GO:0005524">
    <property type="term" value="F:ATP binding"/>
    <property type="evidence" value="ECO:0007669"/>
    <property type="project" value="UniProtKB-KW"/>
</dbReference>
<dbReference type="Proteomes" id="UP001141806">
    <property type="component" value="Unassembled WGS sequence"/>
</dbReference>
<dbReference type="GO" id="GO:0016787">
    <property type="term" value="F:hydrolase activity"/>
    <property type="evidence" value="ECO:0007669"/>
    <property type="project" value="UniProtKB-KW"/>
</dbReference>
<dbReference type="Pfam" id="PF00176">
    <property type="entry name" value="SNF2-rel_dom"/>
    <property type="match status" value="1"/>
</dbReference>
<evidence type="ECO:0000256" key="1">
    <source>
        <dbReference type="ARBA" id="ARBA00004123"/>
    </source>
</evidence>
<reference evidence="10" key="1">
    <citation type="journal article" date="2023" name="Plant J.">
        <title>The genome of the king protea, Protea cynaroides.</title>
        <authorList>
            <person name="Chang J."/>
            <person name="Duong T.A."/>
            <person name="Schoeman C."/>
            <person name="Ma X."/>
            <person name="Roodt D."/>
            <person name="Barker N."/>
            <person name="Li Z."/>
            <person name="Van de Peer Y."/>
            <person name="Mizrachi E."/>
        </authorList>
    </citation>
    <scope>NUCLEOTIDE SEQUENCE</scope>
    <source>
        <tissue evidence="10">Young leaves</tissue>
    </source>
</reference>
<dbReference type="GO" id="GO:0005634">
    <property type="term" value="C:nucleus"/>
    <property type="evidence" value="ECO:0007669"/>
    <property type="project" value="UniProtKB-SubCell"/>
</dbReference>
<evidence type="ECO:0000256" key="2">
    <source>
        <dbReference type="ARBA" id="ARBA00022741"/>
    </source>
</evidence>
<gene>
    <name evidence="10" type="ORF">NE237_008843</name>
</gene>
<dbReference type="OrthoDB" id="448448at2759"/>
<feature type="region of interest" description="Disordered" evidence="7">
    <location>
        <begin position="1355"/>
        <end position="1392"/>
    </location>
</feature>
<keyword evidence="2" id="KW-0547">Nucleotide-binding</keyword>